<feature type="domain" description="EGF-like" evidence="27">
    <location>
        <begin position="706"/>
        <end position="742"/>
    </location>
</feature>
<dbReference type="GO" id="GO:0030097">
    <property type="term" value="P:hemopoiesis"/>
    <property type="evidence" value="ECO:0007669"/>
    <property type="project" value="UniProtKB-ARBA"/>
</dbReference>
<feature type="disulfide bond" evidence="25">
    <location>
        <begin position="1227"/>
        <end position="1236"/>
    </location>
</feature>
<proteinExistence type="inferred from homology"/>
<dbReference type="PROSITE" id="PS01186">
    <property type="entry name" value="EGF_2"/>
    <property type="match status" value="21"/>
</dbReference>
<feature type="domain" description="EGF-like" evidence="27">
    <location>
        <begin position="822"/>
        <end position="858"/>
    </location>
</feature>
<feature type="domain" description="EGF-like" evidence="27">
    <location>
        <begin position="377"/>
        <end position="413"/>
    </location>
</feature>
<feature type="domain" description="EGF-like" evidence="27">
    <location>
        <begin position="517"/>
        <end position="552"/>
    </location>
</feature>
<dbReference type="PROSITE" id="PS50258">
    <property type="entry name" value="LNR"/>
    <property type="match status" value="3"/>
</dbReference>
<feature type="disulfide bond" evidence="23">
    <location>
        <begin position="419"/>
        <end position="430"/>
    </location>
</feature>
<feature type="region of interest" description="Disordered" evidence="26">
    <location>
        <begin position="1301"/>
        <end position="1339"/>
    </location>
</feature>
<dbReference type="SMART" id="SM00179">
    <property type="entry name" value="EGF_CA"/>
    <property type="match status" value="26"/>
</dbReference>
<feature type="repeat" description="ANK" evidence="24">
    <location>
        <begin position="1776"/>
        <end position="1808"/>
    </location>
</feature>
<dbReference type="PRINTS" id="PR01983">
    <property type="entry name" value="NOTCH"/>
</dbReference>
<dbReference type="InParanoid" id="G1U4W4"/>
<keyword evidence="19" id="KW-0675">Receptor</keyword>
<keyword evidence="21" id="KW-0539">Nucleus</keyword>
<feature type="domain" description="EGF-like" evidence="27">
    <location>
        <begin position="258"/>
        <end position="296"/>
    </location>
</feature>
<dbReference type="PROSITE" id="PS50297">
    <property type="entry name" value="ANK_REP_REGION"/>
    <property type="match status" value="3"/>
</dbReference>
<accession>G1U4W4</accession>
<feature type="domain" description="EGF-like" evidence="27">
    <location>
        <begin position="1114"/>
        <end position="1150"/>
    </location>
</feature>
<dbReference type="InterPro" id="IPR036770">
    <property type="entry name" value="Ankyrin_rpt-contain_sf"/>
</dbReference>
<feature type="domain" description="EGF-like" evidence="27">
    <location>
        <begin position="1076"/>
        <end position="1112"/>
    </location>
</feature>
<keyword evidence="12" id="KW-1133">Transmembrane helix</keyword>
<dbReference type="Pfam" id="PF12796">
    <property type="entry name" value="Ank_2"/>
    <property type="match status" value="1"/>
</dbReference>
<feature type="disulfide bond" evidence="25">
    <location>
        <begin position="732"/>
        <end position="741"/>
    </location>
</feature>
<feature type="disulfide bond" evidence="25">
    <location>
        <begin position="671"/>
        <end position="681"/>
    </location>
</feature>
<evidence type="ECO:0000313" key="30">
    <source>
        <dbReference type="Proteomes" id="UP000001811"/>
    </source>
</evidence>
<dbReference type="GO" id="GO:0005770">
    <property type="term" value="C:late endosome"/>
    <property type="evidence" value="ECO:0007669"/>
    <property type="project" value="UniProtKB-SubCell"/>
</dbReference>
<feature type="disulfide bond" evidence="25">
    <location>
        <begin position="864"/>
        <end position="874"/>
    </location>
</feature>
<feature type="compositionally biased region" description="Polar residues" evidence="26">
    <location>
        <begin position="2193"/>
        <end position="2212"/>
    </location>
</feature>
<dbReference type="GO" id="GO:0003007">
    <property type="term" value="P:heart morphogenesis"/>
    <property type="evidence" value="ECO:0007669"/>
    <property type="project" value="UniProtKB-ARBA"/>
</dbReference>
<evidence type="ECO:0000256" key="12">
    <source>
        <dbReference type="ARBA" id="ARBA00022989"/>
    </source>
</evidence>
<dbReference type="Gene3D" id="1.25.40.20">
    <property type="entry name" value="Ankyrin repeat-containing domain"/>
    <property type="match status" value="1"/>
</dbReference>
<evidence type="ECO:0000256" key="14">
    <source>
        <dbReference type="ARBA" id="ARBA00023043"/>
    </source>
</evidence>
<feature type="disulfide bond" evidence="25">
    <location>
        <begin position="580"/>
        <end position="589"/>
    </location>
</feature>
<dbReference type="SMART" id="SM00004">
    <property type="entry name" value="NL"/>
    <property type="match status" value="3"/>
</dbReference>
<evidence type="ECO:0000256" key="1">
    <source>
        <dbReference type="ARBA" id="ARBA00004123"/>
    </source>
</evidence>
<evidence type="ECO:0000256" key="18">
    <source>
        <dbReference type="ARBA" id="ARBA00023163"/>
    </source>
</evidence>
<evidence type="ECO:0000256" key="7">
    <source>
        <dbReference type="ARBA" id="ARBA00022692"/>
    </source>
</evidence>
<keyword evidence="13" id="KW-0805">Transcription regulation</keyword>
<reference evidence="29 30" key="1">
    <citation type="journal article" date="2011" name="Nature">
        <title>A high-resolution map of human evolutionary constraint using 29 mammals.</title>
        <authorList>
            <person name="Lindblad-Toh K."/>
            <person name="Garber M."/>
            <person name="Zuk O."/>
            <person name="Lin M.F."/>
            <person name="Parker B.J."/>
            <person name="Washietl S."/>
            <person name="Kheradpour P."/>
            <person name="Ernst J."/>
            <person name="Jordan G."/>
            <person name="Mauceli E."/>
            <person name="Ward L.D."/>
            <person name="Lowe C.B."/>
            <person name="Holloway A.K."/>
            <person name="Clamp M."/>
            <person name="Gnerre S."/>
            <person name="Alfoldi J."/>
            <person name="Beal K."/>
            <person name="Chang J."/>
            <person name="Clawson H."/>
            <person name="Cuff J."/>
            <person name="Di Palma F."/>
            <person name="Fitzgerald S."/>
            <person name="Flicek P."/>
            <person name="Guttman M."/>
            <person name="Hubisz M.J."/>
            <person name="Jaffe D.B."/>
            <person name="Jungreis I."/>
            <person name="Kent W.J."/>
            <person name="Kostka D."/>
            <person name="Lara M."/>
            <person name="Martins A.L."/>
            <person name="Massingham T."/>
            <person name="Moltke I."/>
            <person name="Raney B.J."/>
            <person name="Rasmussen M.D."/>
            <person name="Robinson J."/>
            <person name="Stark A."/>
            <person name="Vilella A.J."/>
            <person name="Wen J."/>
            <person name="Xie X."/>
            <person name="Zody M.C."/>
            <person name="Baldwin J."/>
            <person name="Bloom T."/>
            <person name="Chin C.W."/>
            <person name="Heiman D."/>
            <person name="Nicol R."/>
            <person name="Nusbaum C."/>
            <person name="Young S."/>
            <person name="Wilkinson J."/>
            <person name="Worley K.C."/>
            <person name="Kovar C.L."/>
            <person name="Muzny D.M."/>
            <person name="Gibbs R.A."/>
            <person name="Cree A."/>
            <person name="Dihn H.H."/>
            <person name="Fowler G."/>
            <person name="Jhangiani S."/>
            <person name="Joshi V."/>
            <person name="Lee S."/>
            <person name="Lewis L.R."/>
            <person name="Nazareth L.V."/>
            <person name="Okwuonu G."/>
            <person name="Santibanez J."/>
            <person name="Warren W.C."/>
            <person name="Mardis E.R."/>
            <person name="Weinstock G.M."/>
            <person name="Wilson R.K."/>
            <person name="Delehaunty K."/>
            <person name="Dooling D."/>
            <person name="Fronik C."/>
            <person name="Fulton L."/>
            <person name="Fulton B."/>
            <person name="Graves T."/>
            <person name="Minx P."/>
            <person name="Sodergren E."/>
            <person name="Birney E."/>
            <person name="Margulies E.H."/>
            <person name="Herrero J."/>
            <person name="Green E.D."/>
            <person name="Haussler D."/>
            <person name="Siepel A."/>
            <person name="Goldman N."/>
            <person name="Pollard K.S."/>
            <person name="Pedersen J.S."/>
            <person name="Lander E.S."/>
            <person name="Kellis M."/>
        </authorList>
    </citation>
    <scope>NUCLEOTIDE SEQUENCE [LARGE SCALE GENOMIC DNA]</scope>
    <source>
        <strain evidence="30">Thorbecke</strain>
    </source>
</reference>
<dbReference type="InterPro" id="IPR018097">
    <property type="entry name" value="EGF_Ca-bd_CS"/>
</dbReference>
<feature type="disulfide bond" evidence="25">
    <location>
        <begin position="286"/>
        <end position="295"/>
    </location>
</feature>
<feature type="binding site" evidence="22">
    <location>
        <position position="432"/>
    </location>
    <ligand>
        <name>Ca(2+)</name>
        <dbReference type="ChEBI" id="CHEBI:29108"/>
        <label>3</label>
    </ligand>
</feature>
<evidence type="ECO:0000256" key="10">
    <source>
        <dbReference type="ARBA" id="ARBA00022782"/>
    </source>
</evidence>
<feature type="domain" description="EGF-like" evidence="27">
    <location>
        <begin position="479"/>
        <end position="515"/>
    </location>
</feature>
<feature type="domain" description="LNR" evidence="28">
    <location>
        <begin position="1365"/>
        <end position="1395"/>
    </location>
</feature>
<evidence type="ECO:0000256" key="6">
    <source>
        <dbReference type="ARBA" id="ARBA00022536"/>
    </source>
</evidence>
<feature type="domain" description="EGF-like" evidence="27">
    <location>
        <begin position="1152"/>
        <end position="1196"/>
    </location>
</feature>
<feature type="disulfide bond" evidence="25">
    <location>
        <begin position="848"/>
        <end position="857"/>
    </location>
</feature>
<feature type="disulfide bond" evidence="25">
    <location>
        <begin position="505"/>
        <end position="514"/>
    </location>
</feature>
<dbReference type="GO" id="GO:0001709">
    <property type="term" value="P:cell fate determination"/>
    <property type="evidence" value="ECO:0007669"/>
    <property type="project" value="UniProtKB-ARBA"/>
</dbReference>
<dbReference type="SMART" id="SM00181">
    <property type="entry name" value="EGF"/>
    <property type="match status" value="30"/>
</dbReference>
<dbReference type="PROSITE" id="PS50026">
    <property type="entry name" value="EGF_3"/>
    <property type="match status" value="30"/>
</dbReference>
<dbReference type="GO" id="GO:0042802">
    <property type="term" value="F:identical protein binding"/>
    <property type="evidence" value="ECO:0007669"/>
    <property type="project" value="Ensembl"/>
</dbReference>
<keyword evidence="9" id="KW-0677">Repeat</keyword>
<evidence type="ECO:0000256" key="13">
    <source>
        <dbReference type="ARBA" id="ARBA00023015"/>
    </source>
</evidence>
<dbReference type="PRINTS" id="PR01452">
    <property type="entry name" value="LNOTCHREPEAT"/>
</dbReference>
<feature type="disulfide bond" evidence="25">
    <location>
        <begin position="208"/>
        <end position="217"/>
    </location>
</feature>
<feature type="disulfide bond" evidence="25">
    <location>
        <begin position="92"/>
        <end position="101"/>
    </location>
</feature>
<comment type="similarity">
    <text evidence="3">Belongs to the NOTCH family.</text>
</comment>
<feature type="domain" description="EGF-like" evidence="27">
    <location>
        <begin position="181"/>
        <end position="218"/>
    </location>
</feature>
<dbReference type="InterPro" id="IPR000742">
    <property type="entry name" value="EGF"/>
</dbReference>
<feature type="domain" description="EGF-like" evidence="27">
    <location>
        <begin position="23"/>
        <end position="61"/>
    </location>
</feature>
<feature type="domain" description="LNR" evidence="28">
    <location>
        <begin position="1324"/>
        <end position="1364"/>
    </location>
</feature>
<dbReference type="Pfam" id="PF00066">
    <property type="entry name" value="Notch"/>
    <property type="match status" value="3"/>
</dbReference>
<evidence type="ECO:0000256" key="2">
    <source>
        <dbReference type="ARBA" id="ARBA00004251"/>
    </source>
</evidence>
<evidence type="ECO:0000256" key="8">
    <source>
        <dbReference type="ARBA" id="ARBA00022729"/>
    </source>
</evidence>
<dbReference type="PROSITE" id="PS01187">
    <property type="entry name" value="EGF_CA"/>
    <property type="match status" value="7"/>
</dbReference>
<keyword evidence="15" id="KW-0472">Membrane</keyword>
<dbReference type="InterPro" id="IPR024600">
    <property type="entry name" value="Notch_C"/>
</dbReference>
<dbReference type="InterPro" id="IPR022331">
    <property type="entry name" value="Notch_3"/>
</dbReference>
<evidence type="ECO:0000256" key="20">
    <source>
        <dbReference type="ARBA" id="ARBA00023180"/>
    </source>
</evidence>
<feature type="disulfide bond" evidence="25">
    <location>
        <begin position="542"/>
        <end position="551"/>
    </location>
</feature>
<feature type="compositionally biased region" description="Basic and acidic residues" evidence="26">
    <location>
        <begin position="1312"/>
        <end position="1324"/>
    </location>
</feature>
<feature type="disulfide bond" evidence="23">
    <location>
        <begin position="441"/>
        <end position="476"/>
    </location>
</feature>
<feature type="domain" description="EGF-like" evidence="27">
    <location>
        <begin position="1198"/>
        <end position="1237"/>
    </location>
</feature>
<dbReference type="eggNOG" id="KOG1217">
    <property type="taxonomic scope" value="Eukaryota"/>
</dbReference>
<feature type="region of interest" description="Disordered" evidence="26">
    <location>
        <begin position="1962"/>
        <end position="2056"/>
    </location>
</feature>
<dbReference type="InterPro" id="IPR009030">
    <property type="entry name" value="Growth_fac_rcpt_cys_sf"/>
</dbReference>
<dbReference type="InterPro" id="IPR035993">
    <property type="entry name" value="Notch-like_dom_sf"/>
</dbReference>
<feature type="domain" description="EGF-like" evidence="27">
    <location>
        <begin position="592"/>
        <end position="627"/>
    </location>
</feature>
<evidence type="ECO:0000256" key="3">
    <source>
        <dbReference type="ARBA" id="ARBA00005847"/>
    </source>
</evidence>
<keyword evidence="7" id="KW-0812">Transmembrane</keyword>
<feature type="domain" description="EGF-like" evidence="27">
    <location>
        <begin position="415"/>
        <end position="451"/>
    </location>
</feature>
<dbReference type="SMR" id="G1U4W4"/>
<dbReference type="Gene3D" id="3.30.300.320">
    <property type="match status" value="1"/>
</dbReference>
<feature type="region of interest" description="Disordered" evidence="26">
    <location>
        <begin position="2123"/>
        <end position="2262"/>
    </location>
</feature>
<dbReference type="PROSITE" id="PS00022">
    <property type="entry name" value="EGF_1"/>
    <property type="match status" value="27"/>
</dbReference>
<feature type="domain" description="EGF-like" evidence="27">
    <location>
        <begin position="629"/>
        <end position="665"/>
    </location>
</feature>
<feature type="binding site" evidence="22">
    <location>
        <position position="377"/>
    </location>
    <ligand>
        <name>Ca(2+)</name>
        <dbReference type="ChEBI" id="CHEBI:29108"/>
        <label>2</label>
    </ligand>
</feature>
<feature type="domain" description="EGF-like" evidence="27">
    <location>
        <begin position="860"/>
        <end position="895"/>
    </location>
</feature>
<feature type="binding site" evidence="22">
    <location>
        <position position="418"/>
    </location>
    <ligand>
        <name>Ca(2+)</name>
        <dbReference type="ChEBI" id="CHEBI:29108"/>
        <label>3</label>
    </ligand>
</feature>
<name>G1U4W4_RABIT</name>
<dbReference type="GO" id="GO:1902895">
    <property type="term" value="P:positive regulation of miRNA transcription"/>
    <property type="evidence" value="ECO:0007669"/>
    <property type="project" value="Ensembl"/>
</dbReference>
<dbReference type="InterPro" id="IPR011656">
    <property type="entry name" value="Notch_NODP_dom"/>
</dbReference>
<protein>
    <submittedName>
        <fullName evidence="29">Notch receptor 3</fullName>
    </submittedName>
</protein>
<feature type="domain" description="EGF-like" evidence="27">
    <location>
        <begin position="103"/>
        <end position="140"/>
    </location>
</feature>
<feature type="domain" description="EGF-like" evidence="27">
    <location>
        <begin position="667"/>
        <end position="702"/>
    </location>
</feature>
<feature type="domain" description="EGF-like" evidence="27">
    <location>
        <begin position="554"/>
        <end position="590"/>
    </location>
</feature>
<feature type="disulfide bond" evidence="25">
    <location>
        <begin position="617"/>
        <end position="626"/>
    </location>
</feature>
<feature type="disulfide bond" evidence="25">
    <location>
        <begin position="596"/>
        <end position="606"/>
    </location>
</feature>
<dbReference type="InterPro" id="IPR051355">
    <property type="entry name" value="Notch/Slit_guidance"/>
</dbReference>
<dbReference type="InterPro" id="IPR001881">
    <property type="entry name" value="EGF-like_Ca-bd_dom"/>
</dbReference>
<feature type="domain" description="EGF-like" evidence="27">
    <location>
        <begin position="62"/>
        <end position="102"/>
    </location>
</feature>
<dbReference type="SUPFAM" id="SSF57184">
    <property type="entry name" value="Growth factor receptor domain"/>
    <property type="match status" value="5"/>
</dbReference>
<dbReference type="GO" id="GO:0042981">
    <property type="term" value="P:regulation of apoptotic process"/>
    <property type="evidence" value="ECO:0007669"/>
    <property type="project" value="UniProtKB-ARBA"/>
</dbReference>
<keyword evidence="22" id="KW-0106">Calcium</keyword>
<dbReference type="Pfam" id="PF00008">
    <property type="entry name" value="EGF"/>
    <property type="match status" value="17"/>
</dbReference>
<evidence type="ECO:0000256" key="26">
    <source>
        <dbReference type="SAM" id="MobiDB-lite"/>
    </source>
</evidence>
<dbReference type="Pfam" id="PF07684">
    <property type="entry name" value="NODP"/>
    <property type="match status" value="1"/>
</dbReference>
<evidence type="ECO:0000259" key="27">
    <source>
        <dbReference type="PROSITE" id="PS50026"/>
    </source>
</evidence>
<evidence type="ECO:0000256" key="17">
    <source>
        <dbReference type="ARBA" id="ARBA00023159"/>
    </source>
</evidence>
<evidence type="ECO:0000256" key="19">
    <source>
        <dbReference type="ARBA" id="ARBA00023170"/>
    </source>
</evidence>
<feature type="disulfide bond" evidence="25">
    <location>
        <begin position="885"/>
        <end position="894"/>
    </location>
</feature>
<dbReference type="PANTHER" id="PTHR45836">
    <property type="entry name" value="SLIT HOMOLOG"/>
    <property type="match status" value="1"/>
</dbReference>
<dbReference type="CDD" id="cd00054">
    <property type="entry name" value="EGF_CA"/>
    <property type="match status" value="24"/>
</dbReference>
<feature type="disulfide bond" evidence="23 25">
    <location>
        <begin position="403"/>
        <end position="412"/>
    </location>
</feature>
<dbReference type="SMART" id="SM01339">
    <property type="entry name" value="NODP"/>
    <property type="match status" value="1"/>
</dbReference>
<feature type="domain" description="LNR" evidence="28">
    <location>
        <begin position="1404"/>
        <end position="1442"/>
    </location>
</feature>
<evidence type="ECO:0000256" key="16">
    <source>
        <dbReference type="ARBA" id="ARBA00023157"/>
    </source>
</evidence>
<dbReference type="SUPFAM" id="SSF57196">
    <property type="entry name" value="EGF/Laminin"/>
    <property type="match status" value="13"/>
</dbReference>
<reference evidence="29" key="3">
    <citation type="submission" date="2025-09" db="UniProtKB">
        <authorList>
            <consortium name="Ensembl"/>
        </authorList>
    </citation>
    <scope>IDENTIFICATION</scope>
    <source>
        <strain evidence="29">Thorbecke</strain>
    </source>
</reference>
<dbReference type="InterPro" id="IPR008297">
    <property type="entry name" value="Notch"/>
</dbReference>
<feature type="disulfide bond" evidence="25">
    <location>
        <begin position="692"/>
        <end position="701"/>
    </location>
</feature>
<dbReference type="InterPro" id="IPR002110">
    <property type="entry name" value="Ankyrin_rpt"/>
</dbReference>
<evidence type="ECO:0000256" key="5">
    <source>
        <dbReference type="ARBA" id="ARBA00022475"/>
    </source>
</evidence>
<feature type="domain" description="EGF-like" evidence="27">
    <location>
        <begin position="743"/>
        <end position="780"/>
    </location>
</feature>
<feature type="disulfide bond" evidence="25">
    <location>
        <begin position="324"/>
        <end position="333"/>
    </location>
</feature>
<keyword evidence="16 23" id="KW-1015">Disulfide bond</keyword>
<reference evidence="29" key="2">
    <citation type="submission" date="2025-08" db="UniProtKB">
        <authorList>
            <consortium name="Ensembl"/>
        </authorList>
    </citation>
    <scope>IDENTIFICATION</scope>
    <source>
        <strain evidence="29">Thorbecke</strain>
    </source>
</reference>
<feature type="disulfide bond" evidence="25">
    <location>
        <begin position="1102"/>
        <end position="1111"/>
    </location>
</feature>
<feature type="disulfide bond" evidence="25">
    <location>
        <begin position="344"/>
        <end position="361"/>
    </location>
</feature>
<keyword evidence="14 24" id="KW-0040">ANK repeat</keyword>
<dbReference type="GO" id="GO:0005509">
    <property type="term" value="F:calcium ion binding"/>
    <property type="evidence" value="ECO:0007669"/>
    <property type="project" value="InterPro"/>
</dbReference>
<feature type="disulfide bond" evidence="25">
    <location>
        <begin position="1186"/>
        <end position="1195"/>
    </location>
</feature>
<dbReference type="Pfam" id="PF07645">
    <property type="entry name" value="EGF_CA"/>
    <property type="match status" value="3"/>
</dbReference>
<dbReference type="InterPro" id="IPR013032">
    <property type="entry name" value="EGF-like_CS"/>
</dbReference>
<feature type="domain" description="EGF-like" evidence="27">
    <location>
        <begin position="992"/>
        <end position="1026"/>
    </location>
</feature>
<dbReference type="Ensembl" id="ENSOCUT00000028937.3">
    <property type="protein sequence ID" value="ENSOCUP00000024440.3"/>
    <property type="gene ID" value="ENSOCUG00000022014.3"/>
</dbReference>
<comment type="caution">
    <text evidence="25">Lacks conserved residue(s) required for the propagation of feature annotation.</text>
</comment>
<feature type="domain" description="EGF-like" evidence="27">
    <location>
        <begin position="951"/>
        <end position="988"/>
    </location>
</feature>
<dbReference type="GO" id="GO:0007219">
    <property type="term" value="P:Notch signaling pathway"/>
    <property type="evidence" value="ECO:0007669"/>
    <property type="project" value="UniProtKB-KW"/>
</dbReference>
<feature type="disulfide bond" evidence="25">
    <location>
        <begin position="1140"/>
        <end position="1149"/>
    </location>
</feature>
<feature type="domain" description="EGF-like" evidence="27">
    <location>
        <begin position="298"/>
        <end position="334"/>
    </location>
</feature>
<dbReference type="PROSITE" id="PS50088">
    <property type="entry name" value="ANK_REPEAT"/>
    <property type="match status" value="4"/>
</dbReference>
<evidence type="ECO:0000256" key="21">
    <source>
        <dbReference type="ARBA" id="ARBA00023242"/>
    </source>
</evidence>
<dbReference type="PIRSF" id="PIRSF002279">
    <property type="entry name" value="Notch"/>
    <property type="match status" value="1"/>
</dbReference>
<feature type="domain" description="EGF-like" evidence="27">
    <location>
        <begin position="142"/>
        <end position="179"/>
    </location>
</feature>
<comment type="subcellular location">
    <subcellularLocation>
        <location evidence="2">Cell membrane</location>
        <topology evidence="2">Single-pass type I membrane protein</topology>
    </subcellularLocation>
    <subcellularLocation>
        <location evidence="1">Nucleus</location>
    </subcellularLocation>
</comment>
<sequence>MGGVLGTLLTPTSPPFLRLSPPAAPPCLDGSPCANGGRCTQLPSREAACLCPPGWVGERCQLEDPCHSGPCAGRGVCQSSVVAGVARFSCRCPRGFRGPDCSLPDPCLSSPCAHGARCSVGSDGRFVCSCPPGYQGRSCRSDVDECRVGGPCRHGGTCLNTPGSFRCQCPGGYTGLLCEIPAVPCAPSPCRNGGTCRQSGDLTYDCACLPGFEGQNCEVNVDDCPGHRCLNGGTCVDGVNTYNCQCPPEWTGQFCTEDVDECQLQPNACHNGGTCFNTLGGHSCVCVNGWTGESCSQNIDDCATAVCFHGATCHDRVASFYCACPMGKTGLLCHLDDACVSNPCHEDAICDTNPVNGRAICTCPPGFTGGACDQDTDVNECLSGPCRNQATCLDRIGQFTCICMAGFTGTFCEVDIDECQSSPCVNGGVCRDRVNGFSCTCPSGEDPTPAHPSQANRGWLGHAHPAPHAGFSGATCQLDVDECASTPCRNGAKCVDQPDGYECHCAEGFEGTLCERNVDDCSPDPCHHGRCVDGIASFSCACAPGYTGTRCESQVDECRSQPCRHGGKCLDLVDKYLCRCPPGTTGLNCEVNIDDCASNPCTFGVCRDGINRYDCVCQPGFTGPLCNVEINECASNPCGEGGSCVDGENGFRCLCPPGSLPPLCLPPTHPCAHEPCSHGICHDAPGGFRCVCEPGWSGPRCSQSLNRDACESQPCRAGGTCTSDGSGFRCTCPPGVQGRQCELLSPCTPNPCEHGGHCESGPGQMPVCSCSAGWQGPRCQQDVDECAGGPSPCGPHGTCTNLMGSFSCTCHGGYTGPSCDQDINDCDPNPCLNGGSCQDGTGSFSCSCLPGFTGPHCARDVDECLSSPCGPGTCTDHVASFTCTCPPGYGGLHCEKDLPDCSPRCVGERGLHLGWRAGGCVMAEARRSLLSSEIRDLRGRACPARGVAELDPPPSSPASSCFNGGTCVDGVNSFSCLCRPGYTGAHCQHETPVDWCSHGLCQNEGRCVQTGAYCLCPPGWSGRFCDVRSLPCKEAAAQMGVPLDQLCQGGGQCVSEDNSHFCLCPEGRTGSHCEQEVDPCGAQPCQHGATCRGYMGGYVCECPAGYTGDKCQDDVDECASQPCQHGGSCIDLVARYLCSCPPGTLGVLCEIDEDDCGPGPPSDAAGPRCLHNGTCVDLVGGFRCSCPPGYTGLHCEADINECRPGACHAAHTRDCLQDPGGHFHCLCHPGFTGPRCQTVLSPCESQPCQHGGQCRPGPGPGGGLSFTCHCLQVGGCEGLFTGHPPPWRHFFSLGRCRPLAGTGPPLRGGPRRAPEGGGGREPRCRAPPSQAKRGDQRCDRECNSPGCGWDGGDCSLSVGDPWRQCEALQCWRLFNNSRCDPACSSPACLYDNFDCHAGGRERTCNPVYEKYCADHFADGRCDQGCNTEECGWDGLDCAREVPALLARGVLVLTVLLPPEELLRSGADFLQRLSAILRTSLRFRLDARGQAMIFPYHRPGSVASEARARRELAPEVIGSVVMLEIDNRLCLQSPENDHCFPDAQSAADYLGALSAVERLDFPYPLRDVRGEPLEPPEPSLPLLPLLAAGAVFLLLILVLGVMVARRKREHSTLWFPEGFALHKDVAGGHKGRREPVGQDALGMKNMAKGESLMGEVATDWMDTECPEAKRLKVEEPGMGAEEAVDCRQWTQHHLVAADIRVAPAMALTPPQGDADTDGMDVNVRGPDGFTPLMLASFCGGALEPMPTEEDEAEDTSASIISDLICQGAQLGARTDRTGETALHLAARYARADAAKRLLDAGADTNAQDHSGRTPLHTAVTADAQGVFQILIRNRSTDLDARMADGSTALILAARLAVEGMVEELIASHADVNAVDELGKSALHWAAAVNNVEATLALLKNGANKDMQDSKEETPLFLAAREGSYEAAKLLLDHFANREITDHLDRLPRDVAQERLHQDIVRLLDQPSGPRSPPGPHGLGPLLCPPGAFLPGLKATQSGAKKSRRPPGKAGLGAQGARGRGKKLTLACPGPLAESSVTLSPVDSLDSPRPFGGPPASPGAFPLEGPYAAAAATAVSLAQLGGAGRAGPLGRQPPGGCVLSLGLLNPVAVPLDWARLPPPAPPGPSFLLPLAPGPQLLNPGTPVSPQERPPPYLAAPGHGEEYPAPGAHGSPPKARFLRVPSEHPYLTPSPESPEQWASPSPPSLSDWSESTPSPATAAGATATATAAGALPAQPHPLSVPGSLAQAQTQLGPQPEVTPKRQVLA</sequence>
<feature type="disulfide bond" evidence="23">
    <location>
        <begin position="386"/>
        <end position="401"/>
    </location>
</feature>
<dbReference type="InterPro" id="IPR049883">
    <property type="entry name" value="NOTCH1_EGF-like"/>
</dbReference>
<feature type="disulfide bond" evidence="25">
    <location>
        <begin position="521"/>
        <end position="531"/>
    </location>
</feature>
<dbReference type="GO" id="GO:0005654">
    <property type="term" value="C:nucleoplasm"/>
    <property type="evidence" value="ECO:0007669"/>
    <property type="project" value="Ensembl"/>
</dbReference>
<dbReference type="Bgee" id="ENSOCUG00000022014">
    <property type="expression patterns" value="Expressed in uterus and 17 other cell types or tissues"/>
</dbReference>
<feature type="disulfide bond" evidence="25">
    <location>
        <begin position="770"/>
        <end position="779"/>
    </location>
</feature>
<dbReference type="GO" id="GO:0007411">
    <property type="term" value="P:axon guidance"/>
    <property type="evidence" value="ECO:0007669"/>
    <property type="project" value="TreeGrafter"/>
</dbReference>
<keyword evidence="18" id="KW-0804">Transcription</keyword>
<dbReference type="InterPro" id="IPR000800">
    <property type="entry name" value="Notch_dom"/>
</dbReference>
<feature type="compositionally biased region" description="Low complexity" evidence="26">
    <location>
        <begin position="1977"/>
        <end position="1991"/>
    </location>
</feature>
<dbReference type="HOGENOM" id="CLU_000576_0_0_1"/>
<feature type="binding site" evidence="22">
    <location>
        <position position="394"/>
    </location>
    <ligand>
        <name>Ca(2+)</name>
        <dbReference type="ChEBI" id="CHEBI:29108"/>
        <label>2</label>
    </ligand>
</feature>
<dbReference type="GO" id="GO:0043235">
    <property type="term" value="C:receptor complex"/>
    <property type="evidence" value="ECO:0007669"/>
    <property type="project" value="Ensembl"/>
</dbReference>
<dbReference type="CDD" id="cd21704">
    <property type="entry name" value="JMTM_Notch3"/>
    <property type="match status" value="1"/>
</dbReference>
<dbReference type="GO" id="GO:0038023">
    <property type="term" value="F:signaling receptor activity"/>
    <property type="evidence" value="ECO:0007669"/>
    <property type="project" value="Ensembl"/>
</dbReference>
<feature type="repeat" description="ANK" evidence="24">
    <location>
        <begin position="1876"/>
        <end position="1908"/>
    </location>
</feature>
<dbReference type="GO" id="GO:0009986">
    <property type="term" value="C:cell surface"/>
    <property type="evidence" value="ECO:0007669"/>
    <property type="project" value="TreeGrafter"/>
</dbReference>
<dbReference type="FunCoup" id="G1U4W4">
    <property type="interactions" value="134"/>
</dbReference>
<keyword evidence="20" id="KW-0325">Glycoprotein</keyword>
<feature type="domain" description="EGF-like" evidence="27">
    <location>
        <begin position="782"/>
        <end position="820"/>
    </location>
</feature>
<feature type="disulfide bond" evidence="25">
    <location>
        <begin position="51"/>
        <end position="60"/>
    </location>
</feature>
<feature type="domain" description="EGF-like" evidence="27">
    <location>
        <begin position="1239"/>
        <end position="1277"/>
    </location>
</feature>
<feature type="disulfide bond" evidence="25">
    <location>
        <begin position="1064"/>
        <end position="1073"/>
    </location>
</feature>
<evidence type="ECO:0000259" key="28">
    <source>
        <dbReference type="PROSITE" id="PS50258"/>
    </source>
</evidence>
<dbReference type="PANTHER" id="PTHR45836:SF17">
    <property type="entry name" value="NEUROGENIC LOCUS NOTCH HOMOLOG PROTEIN 3"/>
    <property type="match status" value="1"/>
</dbReference>
<evidence type="ECO:0000256" key="15">
    <source>
        <dbReference type="ARBA" id="ARBA00023136"/>
    </source>
</evidence>
<feature type="disulfide bond" evidence="25">
    <location>
        <begin position="810"/>
        <end position="819"/>
    </location>
</feature>
<dbReference type="InterPro" id="IPR000152">
    <property type="entry name" value="EGF-type_Asp/Asn_hydroxyl_site"/>
</dbReference>
<feature type="domain" description="EGF-like" evidence="27">
    <location>
        <begin position="1038"/>
        <end position="1074"/>
    </location>
</feature>
<evidence type="ECO:0000256" key="23">
    <source>
        <dbReference type="PIRSR" id="PIRSR002279-2"/>
    </source>
</evidence>
<feature type="disulfide bond" evidence="25">
    <location>
        <begin position="130"/>
        <end position="139"/>
    </location>
</feature>
<evidence type="ECO:0000256" key="4">
    <source>
        <dbReference type="ARBA" id="ARBA00022473"/>
    </source>
</evidence>
<feature type="disulfide bond" evidence="25">
    <location>
        <begin position="169"/>
        <end position="178"/>
    </location>
</feature>
<feature type="compositionally biased region" description="Low complexity" evidence="26">
    <location>
        <begin position="2213"/>
        <end position="2227"/>
    </location>
</feature>
<dbReference type="SUPFAM" id="SSF90193">
    <property type="entry name" value="Notch domain"/>
    <property type="match status" value="3"/>
</dbReference>
<dbReference type="SMART" id="SM01338">
    <property type="entry name" value="NOD"/>
    <property type="match status" value="1"/>
</dbReference>
<keyword evidence="10" id="KW-0221">Differentiation</keyword>
<dbReference type="InterPro" id="IPR010660">
    <property type="entry name" value="Notch_NOD_dom"/>
</dbReference>
<dbReference type="Gene3D" id="2.10.25.10">
    <property type="entry name" value="Laminin"/>
    <property type="match status" value="29"/>
</dbReference>
<feature type="disulfide bond" evidence="25">
    <location>
        <begin position="655"/>
        <end position="664"/>
    </location>
</feature>
<dbReference type="GO" id="GO:0045597">
    <property type="term" value="P:positive regulation of cell differentiation"/>
    <property type="evidence" value="ECO:0007669"/>
    <property type="project" value="UniProtKB-ARBA"/>
</dbReference>
<feature type="repeat" description="ANK" evidence="24">
    <location>
        <begin position="1909"/>
        <end position="1941"/>
    </location>
</feature>
<feature type="disulfide bond" evidence="23">
    <location>
        <begin position="381"/>
        <end position="392"/>
    </location>
</feature>
<evidence type="ECO:0000256" key="24">
    <source>
        <dbReference type="PROSITE-ProRule" id="PRU00023"/>
    </source>
</evidence>
<dbReference type="Gene3D" id="3.30.70.3310">
    <property type="match status" value="1"/>
</dbReference>
<keyword evidence="4" id="KW-0217">Developmental protein</keyword>
<feature type="disulfide bond" evidence="23">
    <location>
        <begin position="424"/>
        <end position="439"/>
    </location>
</feature>
<keyword evidence="8" id="KW-0732">Signal</keyword>
<dbReference type="Pfam" id="PF06816">
    <property type="entry name" value="NOD"/>
    <property type="match status" value="1"/>
</dbReference>
<feature type="repeat" description="ANK" evidence="24">
    <location>
        <begin position="1843"/>
        <end position="1875"/>
    </location>
</feature>
<keyword evidence="17" id="KW-0010">Activator</keyword>
<feature type="disulfide bond" evidence="25">
    <location>
        <begin position="1016"/>
        <end position="1025"/>
    </location>
</feature>
<dbReference type="Pfam" id="PF13637">
    <property type="entry name" value="Ank_4"/>
    <property type="match status" value="1"/>
</dbReference>
<feature type="compositionally biased region" description="Low complexity" evidence="26">
    <location>
        <begin position="2123"/>
        <end position="2132"/>
    </location>
</feature>
<dbReference type="SUPFAM" id="SSF48403">
    <property type="entry name" value="Ankyrin repeat"/>
    <property type="match status" value="1"/>
</dbReference>
<dbReference type="Pfam" id="PF00023">
    <property type="entry name" value="Ank"/>
    <property type="match status" value="1"/>
</dbReference>
<evidence type="ECO:0000256" key="11">
    <source>
        <dbReference type="ARBA" id="ARBA00022976"/>
    </source>
</evidence>
<dbReference type="GeneTree" id="ENSGT00940000160234"/>
<dbReference type="SMART" id="SM01334">
    <property type="entry name" value="DUF3454"/>
    <property type="match status" value="1"/>
</dbReference>
<feature type="disulfide bond" evidence="25">
    <location>
        <begin position="246"/>
        <end position="255"/>
    </location>
</feature>
<dbReference type="GO" id="GO:0005886">
    <property type="term" value="C:plasma membrane"/>
    <property type="evidence" value="ECO:0007669"/>
    <property type="project" value="UniProtKB-SubCell"/>
</dbReference>
<feature type="binding site" evidence="22">
    <location>
        <position position="380"/>
    </location>
    <ligand>
        <name>Ca(2+)</name>
        <dbReference type="ChEBI" id="CHEBI:29108"/>
        <label>2</label>
    </ligand>
</feature>
<evidence type="ECO:0000256" key="22">
    <source>
        <dbReference type="PIRSR" id="PIRSR002279-1"/>
    </source>
</evidence>
<dbReference type="PRINTS" id="PR01986">
    <property type="entry name" value="NOTCH3"/>
</dbReference>
<feature type="binding site" evidence="22">
    <location>
        <position position="378"/>
    </location>
    <ligand>
        <name>Ca(2+)</name>
        <dbReference type="ChEBI" id="CHEBI:29108"/>
        <label>2</label>
    </ligand>
</feature>
<dbReference type="Pfam" id="PF12661">
    <property type="entry name" value="hEGF"/>
    <property type="match status" value="7"/>
</dbReference>
<keyword evidence="6 25" id="KW-0245">EGF-like domain</keyword>
<dbReference type="GO" id="GO:1903706">
    <property type="term" value="P:regulation of hemopoiesis"/>
    <property type="evidence" value="ECO:0007669"/>
    <property type="project" value="UniProtKB-ARBA"/>
</dbReference>
<feature type="domain" description="EGF-like" evidence="27">
    <location>
        <begin position="220"/>
        <end position="256"/>
    </location>
</feature>
<dbReference type="PROSITE" id="PS00010">
    <property type="entry name" value="ASX_HYDROXYL"/>
    <property type="match status" value="17"/>
</dbReference>
<keyword evidence="5" id="KW-1003">Cell membrane</keyword>
<gene>
    <name evidence="29" type="primary">NOTCH3</name>
</gene>
<keyword evidence="11" id="KW-0914">Notch signaling pathway</keyword>
<keyword evidence="30" id="KW-1185">Reference proteome</keyword>
<dbReference type="Proteomes" id="UP000001811">
    <property type="component" value="Unplaced"/>
</dbReference>
<evidence type="ECO:0000256" key="25">
    <source>
        <dbReference type="PROSITE-ProRule" id="PRU00076"/>
    </source>
</evidence>
<organism evidence="29 30">
    <name type="scientific">Oryctolagus cuniculus</name>
    <name type="common">Rabbit</name>
    <dbReference type="NCBI Taxonomy" id="9986"/>
    <lineage>
        <taxon>Eukaryota</taxon>
        <taxon>Metazoa</taxon>
        <taxon>Chordata</taxon>
        <taxon>Craniata</taxon>
        <taxon>Vertebrata</taxon>
        <taxon>Euteleostomi</taxon>
        <taxon>Mammalia</taxon>
        <taxon>Eutheria</taxon>
        <taxon>Euarchontoglires</taxon>
        <taxon>Glires</taxon>
        <taxon>Lagomorpha</taxon>
        <taxon>Leporidae</taxon>
        <taxon>Oryctolagus</taxon>
    </lineage>
</organism>
<dbReference type="STRING" id="9986.ENSOCUP00000024440"/>
<feature type="disulfide bond" evidence="25">
    <location>
        <begin position="978"/>
        <end position="987"/>
    </location>
</feature>
<evidence type="ECO:0000313" key="29">
    <source>
        <dbReference type="Ensembl" id="ENSOCUP00000024440.3"/>
    </source>
</evidence>
<evidence type="ECO:0000256" key="9">
    <source>
        <dbReference type="ARBA" id="ARBA00022737"/>
    </source>
</evidence>
<dbReference type="SMART" id="SM00248">
    <property type="entry name" value="ANK"/>
    <property type="match status" value="6"/>
</dbReference>
<keyword evidence="22" id="KW-0479">Metal-binding</keyword>
<feature type="domain" description="EGF-like" evidence="27">
    <location>
        <begin position="335"/>
        <end position="373"/>
    </location>
</feature>
<feature type="disulfide bond" evidence="25">
    <location>
        <begin position="363"/>
        <end position="372"/>
    </location>
</feature>